<evidence type="ECO:0000259" key="10">
    <source>
        <dbReference type="Pfam" id="PF14368"/>
    </source>
</evidence>
<name>A0AAW2VJA3_SESRA</name>
<dbReference type="InterPro" id="IPR036312">
    <property type="entry name" value="Bifun_inhib/LTP/seed_sf"/>
</dbReference>
<dbReference type="EMBL" id="JACGWJ010000003">
    <property type="protein sequence ID" value="KAL0429567.1"/>
    <property type="molecule type" value="Genomic_DNA"/>
</dbReference>
<protein>
    <recommendedName>
        <fullName evidence="10">Bifunctional inhibitor/plant lipid transfer protein/seed storage helical domain-containing protein</fullName>
    </recommendedName>
</protein>
<dbReference type="InterPro" id="IPR016140">
    <property type="entry name" value="Bifunc_inhib/LTP/seed_store"/>
</dbReference>
<evidence type="ECO:0000256" key="7">
    <source>
        <dbReference type="ARBA" id="ARBA00023180"/>
    </source>
</evidence>
<dbReference type="Pfam" id="PF14368">
    <property type="entry name" value="LTP_2"/>
    <property type="match status" value="1"/>
</dbReference>
<dbReference type="GO" id="GO:0005886">
    <property type="term" value="C:plasma membrane"/>
    <property type="evidence" value="ECO:0007669"/>
    <property type="project" value="UniProtKB-SubCell"/>
</dbReference>
<keyword evidence="8" id="KW-0449">Lipoprotein</keyword>
<keyword evidence="7" id="KW-0325">Glycoprotein</keyword>
<dbReference type="SUPFAM" id="SSF47699">
    <property type="entry name" value="Bifunctional inhibitor/lipid-transfer protein/seed storage 2S albumin"/>
    <property type="match status" value="1"/>
</dbReference>
<feature type="compositionally biased region" description="Low complexity" evidence="9">
    <location>
        <begin position="79"/>
        <end position="104"/>
    </location>
</feature>
<evidence type="ECO:0000256" key="8">
    <source>
        <dbReference type="ARBA" id="ARBA00023288"/>
    </source>
</evidence>
<comment type="similarity">
    <text evidence="2">Belongs to the plant LTP family.</text>
</comment>
<feature type="region of interest" description="Disordered" evidence="9">
    <location>
        <begin position="77"/>
        <end position="104"/>
    </location>
</feature>
<dbReference type="CDD" id="cd00010">
    <property type="entry name" value="AAI_LTSS"/>
    <property type="match status" value="1"/>
</dbReference>
<evidence type="ECO:0000256" key="5">
    <source>
        <dbReference type="ARBA" id="ARBA00022729"/>
    </source>
</evidence>
<accession>A0AAW2VJA3</accession>
<evidence type="ECO:0000256" key="9">
    <source>
        <dbReference type="SAM" id="MobiDB-lite"/>
    </source>
</evidence>
<dbReference type="PANTHER" id="PTHR33044">
    <property type="entry name" value="BIFUNCTIONAL INHIBITOR/LIPID-TRANSFER PROTEIN/SEED STORAGE 2S ALBUMIN SUPERFAMILY PROTEIN-RELATED"/>
    <property type="match status" value="1"/>
</dbReference>
<evidence type="ECO:0000256" key="2">
    <source>
        <dbReference type="ARBA" id="ARBA00009748"/>
    </source>
</evidence>
<keyword evidence="3" id="KW-1003">Cell membrane</keyword>
<proteinExistence type="inferred from homology"/>
<sequence length="130" mass="13236">MLCVQKLMPCQAFLKGSSSPETSCCAPLKEIVDHDTQCLCAVLGDETILKGMNVTPDNFLSLVKSCGANADTSICNKGAAETPTSPSASPSASAPSNSNHSQSASTAISNAGGYVSLAAAPLTYFIVSAF</sequence>
<comment type="subcellular location">
    <subcellularLocation>
        <location evidence="1">Cell membrane</location>
        <topology evidence="1">Lipid-anchor</topology>
        <topology evidence="1">GPI-anchor</topology>
    </subcellularLocation>
</comment>
<comment type="caution">
    <text evidence="11">The sequence shown here is derived from an EMBL/GenBank/DDBJ whole genome shotgun (WGS) entry which is preliminary data.</text>
</comment>
<organism evidence="11">
    <name type="scientific">Sesamum radiatum</name>
    <name type="common">Black benniseed</name>
    <dbReference type="NCBI Taxonomy" id="300843"/>
    <lineage>
        <taxon>Eukaryota</taxon>
        <taxon>Viridiplantae</taxon>
        <taxon>Streptophyta</taxon>
        <taxon>Embryophyta</taxon>
        <taxon>Tracheophyta</taxon>
        <taxon>Spermatophyta</taxon>
        <taxon>Magnoliopsida</taxon>
        <taxon>eudicotyledons</taxon>
        <taxon>Gunneridae</taxon>
        <taxon>Pentapetalae</taxon>
        <taxon>asterids</taxon>
        <taxon>lamiids</taxon>
        <taxon>Lamiales</taxon>
        <taxon>Pedaliaceae</taxon>
        <taxon>Sesamum</taxon>
    </lineage>
</organism>
<dbReference type="Gene3D" id="1.10.110.10">
    <property type="entry name" value="Plant lipid-transfer and hydrophobic proteins"/>
    <property type="match status" value="1"/>
</dbReference>
<dbReference type="AlphaFoldDB" id="A0AAW2VJA3"/>
<feature type="domain" description="Bifunctional inhibitor/plant lipid transfer protein/seed storage helical" evidence="10">
    <location>
        <begin position="4"/>
        <end position="75"/>
    </location>
</feature>
<evidence type="ECO:0000256" key="1">
    <source>
        <dbReference type="ARBA" id="ARBA00004609"/>
    </source>
</evidence>
<evidence type="ECO:0000256" key="4">
    <source>
        <dbReference type="ARBA" id="ARBA00022622"/>
    </source>
</evidence>
<dbReference type="InterPro" id="IPR043325">
    <property type="entry name" value="LTSS"/>
</dbReference>
<dbReference type="GO" id="GO:0098552">
    <property type="term" value="C:side of membrane"/>
    <property type="evidence" value="ECO:0007669"/>
    <property type="project" value="UniProtKB-KW"/>
</dbReference>
<evidence type="ECO:0000256" key="6">
    <source>
        <dbReference type="ARBA" id="ARBA00023157"/>
    </source>
</evidence>
<reference evidence="11" key="1">
    <citation type="submission" date="2020-06" db="EMBL/GenBank/DDBJ databases">
        <authorList>
            <person name="Li T."/>
            <person name="Hu X."/>
            <person name="Zhang T."/>
            <person name="Song X."/>
            <person name="Zhang H."/>
            <person name="Dai N."/>
            <person name="Sheng W."/>
            <person name="Hou X."/>
            <person name="Wei L."/>
        </authorList>
    </citation>
    <scope>NUCLEOTIDE SEQUENCE</scope>
    <source>
        <strain evidence="11">G02</strain>
        <tissue evidence="11">Leaf</tissue>
    </source>
</reference>
<evidence type="ECO:0000313" key="11">
    <source>
        <dbReference type="EMBL" id="KAL0429567.1"/>
    </source>
</evidence>
<keyword evidence="4" id="KW-0472">Membrane</keyword>
<evidence type="ECO:0000256" key="3">
    <source>
        <dbReference type="ARBA" id="ARBA00022475"/>
    </source>
</evidence>
<gene>
    <name evidence="11" type="ORF">Sradi_0582700</name>
</gene>
<reference evidence="11" key="2">
    <citation type="journal article" date="2024" name="Plant">
        <title>Genomic evolution and insights into agronomic trait innovations of Sesamum species.</title>
        <authorList>
            <person name="Miao H."/>
            <person name="Wang L."/>
            <person name="Qu L."/>
            <person name="Liu H."/>
            <person name="Sun Y."/>
            <person name="Le M."/>
            <person name="Wang Q."/>
            <person name="Wei S."/>
            <person name="Zheng Y."/>
            <person name="Lin W."/>
            <person name="Duan Y."/>
            <person name="Cao H."/>
            <person name="Xiong S."/>
            <person name="Wang X."/>
            <person name="Wei L."/>
            <person name="Li C."/>
            <person name="Ma Q."/>
            <person name="Ju M."/>
            <person name="Zhao R."/>
            <person name="Li G."/>
            <person name="Mu C."/>
            <person name="Tian Q."/>
            <person name="Mei H."/>
            <person name="Zhang T."/>
            <person name="Gao T."/>
            <person name="Zhang H."/>
        </authorList>
    </citation>
    <scope>NUCLEOTIDE SEQUENCE</scope>
    <source>
        <strain evidence="11">G02</strain>
    </source>
</reference>
<keyword evidence="5" id="KW-0732">Signal</keyword>
<keyword evidence="6" id="KW-1015">Disulfide bond</keyword>
<keyword evidence="4" id="KW-0336">GPI-anchor</keyword>